<protein>
    <submittedName>
        <fullName evidence="2">ABC exporter domain-containing protein</fullName>
    </submittedName>
</protein>
<name>A0A9D1CIR0_9FIRM</name>
<keyword evidence="1" id="KW-0812">Transmembrane</keyword>
<feature type="transmembrane region" description="Helical" evidence="1">
    <location>
        <begin position="423"/>
        <end position="442"/>
    </location>
</feature>
<gene>
    <name evidence="2" type="ORF">IAA66_07310</name>
</gene>
<feature type="transmembrane region" description="Helical" evidence="1">
    <location>
        <begin position="20"/>
        <end position="40"/>
    </location>
</feature>
<dbReference type="InterPro" id="IPR031584">
    <property type="entry name" value="Put_ABC_export"/>
</dbReference>
<dbReference type="Pfam" id="PF16962">
    <property type="entry name" value="ABC_export"/>
    <property type="match status" value="1"/>
</dbReference>
<dbReference type="AlphaFoldDB" id="A0A9D1CIR0"/>
<feature type="transmembrane region" description="Helical" evidence="1">
    <location>
        <begin position="454"/>
        <end position="481"/>
    </location>
</feature>
<feature type="transmembrane region" description="Helical" evidence="1">
    <location>
        <begin position="233"/>
        <end position="254"/>
    </location>
</feature>
<dbReference type="EMBL" id="DVFI01000101">
    <property type="protein sequence ID" value="HIQ63381.1"/>
    <property type="molecule type" value="Genomic_DNA"/>
</dbReference>
<reference evidence="2" key="1">
    <citation type="submission" date="2020-10" db="EMBL/GenBank/DDBJ databases">
        <authorList>
            <person name="Gilroy R."/>
        </authorList>
    </citation>
    <scope>NUCLEOTIDE SEQUENCE</scope>
    <source>
        <strain evidence="2">ChiHile30-977</strain>
    </source>
</reference>
<feature type="transmembrane region" description="Helical" evidence="1">
    <location>
        <begin position="105"/>
        <end position="128"/>
    </location>
</feature>
<keyword evidence="1" id="KW-1133">Transmembrane helix</keyword>
<feature type="transmembrane region" description="Helical" evidence="1">
    <location>
        <begin position="493"/>
        <end position="515"/>
    </location>
</feature>
<feature type="transmembrane region" description="Helical" evidence="1">
    <location>
        <begin position="350"/>
        <end position="369"/>
    </location>
</feature>
<keyword evidence="1" id="KW-0472">Membrane</keyword>
<reference evidence="2" key="2">
    <citation type="journal article" date="2021" name="PeerJ">
        <title>Extensive microbial diversity within the chicken gut microbiome revealed by metagenomics and culture.</title>
        <authorList>
            <person name="Gilroy R."/>
            <person name="Ravi A."/>
            <person name="Getino M."/>
            <person name="Pursley I."/>
            <person name="Horton D.L."/>
            <person name="Alikhan N.F."/>
            <person name="Baker D."/>
            <person name="Gharbi K."/>
            <person name="Hall N."/>
            <person name="Watson M."/>
            <person name="Adriaenssens E.M."/>
            <person name="Foster-Nyarko E."/>
            <person name="Jarju S."/>
            <person name="Secka A."/>
            <person name="Antonio M."/>
            <person name="Oren A."/>
            <person name="Chaudhuri R.R."/>
            <person name="La Ragione R."/>
            <person name="Hildebrand F."/>
            <person name="Pallen M.J."/>
        </authorList>
    </citation>
    <scope>NUCLEOTIDE SEQUENCE</scope>
    <source>
        <strain evidence="2">ChiHile30-977</strain>
    </source>
</reference>
<evidence type="ECO:0000313" key="3">
    <source>
        <dbReference type="Proteomes" id="UP000886819"/>
    </source>
</evidence>
<proteinExistence type="predicted"/>
<organism evidence="2 3">
    <name type="scientific">Candidatus Avichristensenella intestinipullorum</name>
    <dbReference type="NCBI Taxonomy" id="2840693"/>
    <lineage>
        <taxon>Bacteria</taxon>
        <taxon>Bacillati</taxon>
        <taxon>Bacillota</taxon>
        <taxon>Clostridia</taxon>
        <taxon>Candidatus Avichristensenella</taxon>
    </lineage>
</organism>
<dbReference type="Proteomes" id="UP000886819">
    <property type="component" value="Unassembled WGS sequence"/>
</dbReference>
<feature type="transmembrane region" description="Helical" evidence="1">
    <location>
        <begin position="325"/>
        <end position="344"/>
    </location>
</feature>
<feature type="transmembrane region" description="Helical" evidence="1">
    <location>
        <begin position="60"/>
        <end position="80"/>
    </location>
</feature>
<accession>A0A9D1CIR0</accession>
<feature type="transmembrane region" description="Helical" evidence="1">
    <location>
        <begin position="140"/>
        <end position="167"/>
    </location>
</feature>
<evidence type="ECO:0000256" key="1">
    <source>
        <dbReference type="SAM" id="Phobius"/>
    </source>
</evidence>
<sequence length="523" mass="56902">MSALGYLLVRRLKNRLRALVRSPGQLIGTLLLAAVLILVFVAGNLPGDEPAETLRDARELYALALALFLAMFVLGANNGLSRGVSLFSMADVNMLFSSPLSSRRVLVYGLIQQLGTSLLAGLFLLFQYAWLHDVYGVGGLFMAVLLVAYAMVIFCAQLTAMAGYIFCAGHPRRRTALRAILFGLTAACALYVAVRAYLGENVLTAAVAAANGWPVALFPVAGWMQTLLAGAGGGDWLLCGGMLLLTAGYCLLLARLIAISREDYYEDVLQAAETAYSAVTAAREGKATEVLPSQVKVGKTGLGGGEGASALYYKHRLETRRARRFVLDTMGLVMLATSFGFAVFTRESLLAVFMFATYMQFFSTAMGRWTREMLLPYVYLMPESPFRKLLWCLRETADRIVLDALLLTVALTPLMGLSLVEAVAFFVARVSFGGFFTAVMLLTERLFGGLHVKWLVFLLMVLLLVFLLIPGIALTVVANVYAPGFLTEDLRMLLIPALCNVPIALAAVFASRNILDNVEMNIR</sequence>
<comment type="caution">
    <text evidence="2">The sequence shown here is derived from an EMBL/GenBank/DDBJ whole genome shotgun (WGS) entry which is preliminary data.</text>
</comment>
<evidence type="ECO:0000313" key="2">
    <source>
        <dbReference type="EMBL" id="HIQ63381.1"/>
    </source>
</evidence>
<feature type="transmembrane region" description="Helical" evidence="1">
    <location>
        <begin position="179"/>
        <end position="198"/>
    </location>
</feature>